<accession>A0ABZ2LNK6</accession>
<name>A0ABZ2LNK6_9BACT</name>
<evidence type="ECO:0000313" key="1">
    <source>
        <dbReference type="EMBL" id="WXB12362.1"/>
    </source>
</evidence>
<gene>
    <name evidence="1" type="ORF">LZC94_31495</name>
</gene>
<evidence type="ECO:0000313" key="2">
    <source>
        <dbReference type="Proteomes" id="UP001370348"/>
    </source>
</evidence>
<proteinExistence type="predicted"/>
<reference evidence="1 2" key="1">
    <citation type="submission" date="2021-12" db="EMBL/GenBank/DDBJ databases">
        <title>Discovery of the Pendulisporaceae a myxobacterial family with distinct sporulation behavior and unique specialized metabolism.</title>
        <authorList>
            <person name="Garcia R."/>
            <person name="Popoff A."/>
            <person name="Bader C.D."/>
            <person name="Loehr J."/>
            <person name="Walesch S."/>
            <person name="Walt C."/>
            <person name="Boldt J."/>
            <person name="Bunk B."/>
            <person name="Haeckl F.J.F.P.J."/>
            <person name="Gunesch A.P."/>
            <person name="Birkelbach J."/>
            <person name="Nuebel U."/>
            <person name="Pietschmann T."/>
            <person name="Bach T."/>
            <person name="Mueller R."/>
        </authorList>
    </citation>
    <scope>NUCLEOTIDE SEQUENCE [LARGE SCALE GENOMIC DNA]</scope>
    <source>
        <strain evidence="1 2">MSr11954</strain>
    </source>
</reference>
<dbReference type="RefSeq" id="WP_394821983.1">
    <property type="nucleotide sequence ID" value="NZ_CP089984.1"/>
</dbReference>
<protein>
    <recommendedName>
        <fullName evidence="3">4-vinyl reductase 4VR domain-containing protein</fullName>
    </recommendedName>
</protein>
<organism evidence="1 2">
    <name type="scientific">Pendulispora albinea</name>
    <dbReference type="NCBI Taxonomy" id="2741071"/>
    <lineage>
        <taxon>Bacteria</taxon>
        <taxon>Pseudomonadati</taxon>
        <taxon>Myxococcota</taxon>
        <taxon>Myxococcia</taxon>
        <taxon>Myxococcales</taxon>
        <taxon>Sorangiineae</taxon>
        <taxon>Pendulisporaceae</taxon>
        <taxon>Pendulispora</taxon>
    </lineage>
</organism>
<dbReference type="Proteomes" id="UP001370348">
    <property type="component" value="Chromosome"/>
</dbReference>
<dbReference type="EMBL" id="CP089984">
    <property type="protein sequence ID" value="WXB12362.1"/>
    <property type="molecule type" value="Genomic_DNA"/>
</dbReference>
<evidence type="ECO:0008006" key="3">
    <source>
        <dbReference type="Google" id="ProtNLM"/>
    </source>
</evidence>
<sequence length="185" mass="20795">MAHVRSSAIRARLDWVRVHHGQARVEEVIGALDRHELAIRGAASPNLWIPFDAYVALNTEIDRRFGIGDLSLCRVLGRYTAEVNLPTLYRIFYKIGTPTYILSKVSAVWSAHYDSGIASSRPVPDGVIIRVESFATPHRCMCLSVLGWLEQTVTIAGAELIDAREVMCRLRDGNACEFRLLYREP</sequence>
<keyword evidence="2" id="KW-1185">Reference proteome</keyword>